<evidence type="ECO:0000313" key="2">
    <source>
        <dbReference type="Proteomes" id="UP001485043"/>
    </source>
</evidence>
<dbReference type="AlphaFoldDB" id="A0AAW1SWE5"/>
<accession>A0AAW1SWE5</accession>
<keyword evidence="2" id="KW-1185">Reference proteome</keyword>
<proteinExistence type="predicted"/>
<evidence type="ECO:0000313" key="1">
    <source>
        <dbReference type="EMBL" id="KAK9859813.1"/>
    </source>
</evidence>
<sequence>MVTWSVIPDAPDGLEDDPVAQCEAHRFTDLDTPSPSKFRPMYTTAEEMEVYKGRWEKNLMGLYGKTVPTFQLFYAMGQSLGLSGEDRPRVYPKELAANRKVAVMADAIKEGHVITYVFQTRLMSALFACRTVLVTKRHLQYGQAPDKFLAPPEEHGA</sequence>
<protein>
    <submittedName>
        <fullName evidence="1">Uncharacterized protein</fullName>
    </submittedName>
</protein>
<organism evidence="1 2">
    <name type="scientific">Apatococcus fuscideae</name>
    <dbReference type="NCBI Taxonomy" id="2026836"/>
    <lineage>
        <taxon>Eukaryota</taxon>
        <taxon>Viridiplantae</taxon>
        <taxon>Chlorophyta</taxon>
        <taxon>core chlorophytes</taxon>
        <taxon>Trebouxiophyceae</taxon>
        <taxon>Chlorellales</taxon>
        <taxon>Chlorellaceae</taxon>
        <taxon>Apatococcus</taxon>
    </lineage>
</organism>
<gene>
    <name evidence="1" type="ORF">WJX84_006079</name>
</gene>
<reference evidence="1 2" key="1">
    <citation type="journal article" date="2024" name="Nat. Commun.">
        <title>Phylogenomics reveals the evolutionary origins of lichenization in chlorophyte algae.</title>
        <authorList>
            <person name="Puginier C."/>
            <person name="Libourel C."/>
            <person name="Otte J."/>
            <person name="Skaloud P."/>
            <person name="Haon M."/>
            <person name="Grisel S."/>
            <person name="Petersen M."/>
            <person name="Berrin J.G."/>
            <person name="Delaux P.M."/>
            <person name="Dal Grande F."/>
            <person name="Keller J."/>
        </authorList>
    </citation>
    <scope>NUCLEOTIDE SEQUENCE [LARGE SCALE GENOMIC DNA]</scope>
    <source>
        <strain evidence="1 2">SAG 2523</strain>
    </source>
</reference>
<name>A0AAW1SWE5_9CHLO</name>
<dbReference type="EMBL" id="JALJOV010000868">
    <property type="protein sequence ID" value="KAK9859813.1"/>
    <property type="molecule type" value="Genomic_DNA"/>
</dbReference>
<dbReference type="Proteomes" id="UP001485043">
    <property type="component" value="Unassembled WGS sequence"/>
</dbReference>
<comment type="caution">
    <text evidence="1">The sequence shown here is derived from an EMBL/GenBank/DDBJ whole genome shotgun (WGS) entry which is preliminary data.</text>
</comment>